<feature type="non-terminal residue" evidence="3">
    <location>
        <position position="1"/>
    </location>
</feature>
<feature type="compositionally biased region" description="Polar residues" evidence="1">
    <location>
        <begin position="140"/>
        <end position="173"/>
    </location>
</feature>
<gene>
    <name evidence="3" type="primary">LOC108679217</name>
</gene>
<evidence type="ECO:0000256" key="1">
    <source>
        <dbReference type="SAM" id="MobiDB-lite"/>
    </source>
</evidence>
<feature type="region of interest" description="Disordered" evidence="1">
    <location>
        <begin position="1"/>
        <end position="204"/>
    </location>
</feature>
<organism evidence="2 3">
    <name type="scientific">Hyalella azteca</name>
    <name type="common">Amphipod</name>
    <dbReference type="NCBI Taxonomy" id="294128"/>
    <lineage>
        <taxon>Eukaryota</taxon>
        <taxon>Metazoa</taxon>
        <taxon>Ecdysozoa</taxon>
        <taxon>Arthropoda</taxon>
        <taxon>Crustacea</taxon>
        <taxon>Multicrustacea</taxon>
        <taxon>Malacostraca</taxon>
        <taxon>Eumalacostraca</taxon>
        <taxon>Peracarida</taxon>
        <taxon>Amphipoda</taxon>
        <taxon>Senticaudata</taxon>
        <taxon>Talitrida</taxon>
        <taxon>Talitroidea</taxon>
        <taxon>Hyalellidae</taxon>
        <taxon>Hyalella</taxon>
    </lineage>
</organism>
<feature type="compositionally biased region" description="Polar residues" evidence="1">
    <location>
        <begin position="301"/>
        <end position="329"/>
    </location>
</feature>
<feature type="compositionally biased region" description="Polar residues" evidence="1">
    <location>
        <begin position="255"/>
        <end position="273"/>
    </location>
</feature>
<evidence type="ECO:0000313" key="2">
    <source>
        <dbReference type="Proteomes" id="UP000694843"/>
    </source>
</evidence>
<accession>A0A8B7PBC9</accession>
<sequence length="393" mass="41496">TQTAEVSSEASNLSRRSSDSSDHHELPDHRNQGASLPNSEVSGPESAAGPPQSQSGSAPTGPVHPVPPDEVHPVPSGGIQAAPRNRRRAPVPPKPEACQVTAIPEESSHSKRTTVPEEPNAVNHNGVHLHTNGVNGGHSIEQSEQHVTMSSNGFGDNSSTVSDASSQKLISNNTKEDSGSTRTLTENLTDHSPKSSNRSPAHRENNLEELVKQSSVITAEIFLPSSKSSSIDDASERCISGDTPDLIASTDVDNDSMSAESPTPMQSSPQSRHSLPDDVSETSSTAPSPVEREISLDVDRSSSSITMLSQTGPKNNDANPDSQTPNTSVVHPEIAKDPTVKPAISPVEVPVESYSSSSAAAATPEFHPINWAYKPTLVIGSYEDFKCGYTCSQ</sequence>
<dbReference type="Proteomes" id="UP000694843">
    <property type="component" value="Unplaced"/>
</dbReference>
<feature type="compositionally biased region" description="Polar residues" evidence="1">
    <location>
        <begin position="32"/>
        <end position="41"/>
    </location>
</feature>
<name>A0A8B7PBC9_HYAAZ</name>
<dbReference type="RefSeq" id="XP_018023305.1">
    <property type="nucleotide sequence ID" value="XM_018167816.1"/>
</dbReference>
<feature type="compositionally biased region" description="Basic and acidic residues" evidence="1">
    <location>
        <begin position="290"/>
        <end position="300"/>
    </location>
</feature>
<dbReference type="GeneID" id="108679217"/>
<evidence type="ECO:0000313" key="3">
    <source>
        <dbReference type="RefSeq" id="XP_018023305.1"/>
    </source>
</evidence>
<dbReference type="KEGG" id="hazt:108679217"/>
<protein>
    <submittedName>
        <fullName evidence="3">Flocculation protein FLO11-like</fullName>
    </submittedName>
</protein>
<feature type="region of interest" description="Disordered" evidence="1">
    <location>
        <begin position="226"/>
        <end position="330"/>
    </location>
</feature>
<dbReference type="AlphaFoldDB" id="A0A8B7PBC9"/>
<feature type="non-terminal residue" evidence="3">
    <location>
        <position position="393"/>
    </location>
</feature>
<feature type="compositionally biased region" description="Basic and acidic residues" evidence="1">
    <location>
        <begin position="16"/>
        <end position="31"/>
    </location>
</feature>
<keyword evidence="2" id="KW-1185">Reference proteome</keyword>
<reference evidence="3" key="1">
    <citation type="submission" date="2025-08" db="UniProtKB">
        <authorList>
            <consortium name="RefSeq"/>
        </authorList>
    </citation>
    <scope>IDENTIFICATION</scope>
    <source>
        <tissue evidence="3">Whole organism</tissue>
    </source>
</reference>
<proteinExistence type="predicted"/>